<evidence type="ECO:0000256" key="1">
    <source>
        <dbReference type="ARBA" id="ARBA00005801"/>
    </source>
</evidence>
<evidence type="ECO:0000259" key="4">
    <source>
        <dbReference type="Pfam" id="PF01478"/>
    </source>
</evidence>
<keyword evidence="3" id="KW-1133">Transmembrane helix</keyword>
<dbReference type="PRINTS" id="PR00864">
    <property type="entry name" value="PREPILNPTASE"/>
</dbReference>
<feature type="transmembrane region" description="Helical" evidence="3">
    <location>
        <begin position="94"/>
        <end position="119"/>
    </location>
</feature>
<dbReference type="InterPro" id="IPR000045">
    <property type="entry name" value="Prepilin_IV_endopep_pep"/>
</dbReference>
<evidence type="ECO:0000256" key="3">
    <source>
        <dbReference type="SAM" id="Phobius"/>
    </source>
</evidence>
<dbReference type="EMBL" id="VTFR01000019">
    <property type="protein sequence ID" value="TYT28276.1"/>
    <property type="molecule type" value="Genomic_DNA"/>
</dbReference>
<dbReference type="Pfam" id="PF01478">
    <property type="entry name" value="Peptidase_A24"/>
    <property type="match status" value="1"/>
</dbReference>
<reference evidence="5 6" key="1">
    <citation type="submission" date="2019-08" db="EMBL/GenBank/DDBJ databases">
        <title>The draft genome of Lelliottia nimipressuralis strain CICC 24156.</title>
        <authorList>
            <person name="Wu W."/>
            <person name="Feng Y."/>
            <person name="Zong Z."/>
        </authorList>
    </citation>
    <scope>NUCLEOTIDE SEQUENCE [LARGE SCALE GENOMIC DNA]</scope>
    <source>
        <strain evidence="5 6">CICC 24156</strain>
    </source>
</reference>
<evidence type="ECO:0000256" key="2">
    <source>
        <dbReference type="RuleBase" id="RU003793"/>
    </source>
</evidence>
<gene>
    <name evidence="5" type="ORF">FZO59_21835</name>
</gene>
<name>A0ABY3NWN4_9ENTR</name>
<evidence type="ECO:0000313" key="5">
    <source>
        <dbReference type="EMBL" id="TYT28276.1"/>
    </source>
</evidence>
<comment type="similarity">
    <text evidence="1 2">Belongs to the peptidase A24 family.</text>
</comment>
<dbReference type="RefSeq" id="WP_129036321.1">
    <property type="nucleotide sequence ID" value="NZ_SDDX01000031.1"/>
</dbReference>
<accession>A0ABY3NWN4</accession>
<comment type="caution">
    <text evidence="5">The sequence shown here is derived from an EMBL/GenBank/DDBJ whole genome shotgun (WGS) entry which is preliminary data.</text>
</comment>
<keyword evidence="6" id="KW-1185">Reference proteome</keyword>
<keyword evidence="3" id="KW-0472">Membrane</keyword>
<dbReference type="InterPro" id="IPR050882">
    <property type="entry name" value="Prepilin_peptidase/N-MTase"/>
</dbReference>
<organism evidence="5 6">
    <name type="scientific">Lelliottia nimipressuralis</name>
    <dbReference type="NCBI Taxonomy" id="69220"/>
    <lineage>
        <taxon>Bacteria</taxon>
        <taxon>Pseudomonadati</taxon>
        <taxon>Pseudomonadota</taxon>
        <taxon>Gammaproteobacteria</taxon>
        <taxon>Enterobacterales</taxon>
        <taxon>Enterobacteriaceae</taxon>
        <taxon>Lelliottia</taxon>
    </lineage>
</organism>
<sequence length="171" mass="18802">MLTALPFLMLYAVLTCLLVREDIRSGLLPDKYLCPLLWTGLLFHLMIHPDFLASAVMGAMAGYIGFACIYWGYRMVFKREGLGYGDVKYLAALGAWHGWCVLPAMALSAAILAISFVLIQMVMKPGQQIHKNPLPFGPFLAAAGLVSGWQSLLSLPLLSEIAGSFANQFFR</sequence>
<dbReference type="PANTHER" id="PTHR30487:SF0">
    <property type="entry name" value="PREPILIN LEADER PEPTIDASE_N-METHYLTRANSFERASE-RELATED"/>
    <property type="match status" value="1"/>
</dbReference>
<feature type="transmembrane region" description="Helical" evidence="3">
    <location>
        <begin position="51"/>
        <end position="73"/>
    </location>
</feature>
<feature type="domain" description="Prepilin type IV endopeptidase peptidase" evidence="4">
    <location>
        <begin position="10"/>
        <end position="117"/>
    </location>
</feature>
<protein>
    <submittedName>
        <fullName evidence="5">Prepilin peptidase</fullName>
    </submittedName>
</protein>
<dbReference type="Gene3D" id="1.20.120.1220">
    <property type="match status" value="1"/>
</dbReference>
<keyword evidence="3" id="KW-0812">Transmembrane</keyword>
<dbReference type="Proteomes" id="UP000323910">
    <property type="component" value="Unassembled WGS sequence"/>
</dbReference>
<dbReference type="PANTHER" id="PTHR30487">
    <property type="entry name" value="TYPE 4 PREPILIN-LIKE PROTEINS LEADER PEPTIDE-PROCESSING ENZYME"/>
    <property type="match status" value="1"/>
</dbReference>
<feature type="transmembrane region" description="Helical" evidence="3">
    <location>
        <begin position="139"/>
        <end position="158"/>
    </location>
</feature>
<evidence type="ECO:0000313" key="6">
    <source>
        <dbReference type="Proteomes" id="UP000323910"/>
    </source>
</evidence>
<dbReference type="InterPro" id="IPR014032">
    <property type="entry name" value="Peptidase_A24A_bac"/>
</dbReference>
<proteinExistence type="inferred from homology"/>